<evidence type="ECO:0000256" key="5">
    <source>
        <dbReference type="SAM" id="MobiDB-lite"/>
    </source>
</evidence>
<dbReference type="PANTHER" id="PTHR12911:SF8">
    <property type="entry name" value="KLAROID PROTEIN-RELATED"/>
    <property type="match status" value="1"/>
</dbReference>
<evidence type="ECO:0000259" key="7">
    <source>
        <dbReference type="PROSITE" id="PS51469"/>
    </source>
</evidence>
<protein>
    <recommendedName>
        <fullName evidence="7">SUN domain-containing protein</fullName>
    </recommendedName>
</protein>
<feature type="compositionally biased region" description="Polar residues" evidence="5">
    <location>
        <begin position="183"/>
        <end position="192"/>
    </location>
</feature>
<feature type="region of interest" description="Disordered" evidence="5">
    <location>
        <begin position="119"/>
        <end position="210"/>
    </location>
</feature>
<dbReference type="Gene3D" id="2.60.120.260">
    <property type="entry name" value="Galactose-binding domain-like"/>
    <property type="match status" value="1"/>
</dbReference>
<feature type="domain" description="SUN" evidence="7">
    <location>
        <begin position="435"/>
        <end position="633"/>
    </location>
</feature>
<keyword evidence="2 6" id="KW-0812">Transmembrane</keyword>
<dbReference type="PANTHER" id="PTHR12911">
    <property type="entry name" value="SAD1/UNC-84-LIKE PROTEIN-RELATED"/>
    <property type="match status" value="1"/>
</dbReference>
<dbReference type="GO" id="GO:0043495">
    <property type="term" value="F:protein-membrane adaptor activity"/>
    <property type="evidence" value="ECO:0007669"/>
    <property type="project" value="TreeGrafter"/>
</dbReference>
<dbReference type="EMBL" id="JAJGCB010000003">
    <property type="protein sequence ID" value="KAJ8994105.1"/>
    <property type="molecule type" value="Genomic_DNA"/>
</dbReference>
<dbReference type="GO" id="GO:0034993">
    <property type="term" value="C:meiotic nuclear membrane microtubule tethering complex"/>
    <property type="evidence" value="ECO:0007669"/>
    <property type="project" value="TreeGrafter"/>
</dbReference>
<dbReference type="Proteomes" id="UP001161757">
    <property type="component" value="Unassembled WGS sequence"/>
</dbReference>
<gene>
    <name evidence="8" type="ORF">HRR80_002600</name>
</gene>
<keyword evidence="3 6" id="KW-1133">Transmembrane helix</keyword>
<evidence type="ECO:0000256" key="3">
    <source>
        <dbReference type="ARBA" id="ARBA00022989"/>
    </source>
</evidence>
<feature type="region of interest" description="Disordered" evidence="5">
    <location>
        <begin position="1"/>
        <end position="61"/>
    </location>
</feature>
<reference evidence="8" key="1">
    <citation type="submission" date="2023-01" db="EMBL/GenBank/DDBJ databases">
        <title>Exophiala dermititidis isolated from Cystic Fibrosis Patient.</title>
        <authorList>
            <person name="Kurbessoian T."/>
            <person name="Crocker A."/>
            <person name="Murante D."/>
            <person name="Hogan D.A."/>
            <person name="Stajich J.E."/>
        </authorList>
    </citation>
    <scope>NUCLEOTIDE SEQUENCE</scope>
    <source>
        <strain evidence="8">Ex8</strain>
    </source>
</reference>
<comment type="caution">
    <text evidence="8">The sequence shown here is derived from an EMBL/GenBank/DDBJ whole genome shotgun (WGS) entry which is preliminary data.</text>
</comment>
<name>A0AAN6F1W5_EXODE</name>
<accession>A0AAN6F1W5</accession>
<evidence type="ECO:0000256" key="6">
    <source>
        <dbReference type="SAM" id="Phobius"/>
    </source>
</evidence>
<dbReference type="Pfam" id="PF07738">
    <property type="entry name" value="Sad1_UNC"/>
    <property type="match status" value="1"/>
</dbReference>
<evidence type="ECO:0000313" key="8">
    <source>
        <dbReference type="EMBL" id="KAJ8994105.1"/>
    </source>
</evidence>
<evidence type="ECO:0000256" key="2">
    <source>
        <dbReference type="ARBA" id="ARBA00022692"/>
    </source>
</evidence>
<proteinExistence type="predicted"/>
<evidence type="ECO:0000313" key="9">
    <source>
        <dbReference type="Proteomes" id="UP001161757"/>
    </source>
</evidence>
<evidence type="ECO:0000256" key="1">
    <source>
        <dbReference type="ARBA" id="ARBA00004370"/>
    </source>
</evidence>
<comment type="subcellular location">
    <subcellularLocation>
        <location evidence="1">Membrane</location>
    </subcellularLocation>
</comment>
<evidence type="ECO:0000256" key="4">
    <source>
        <dbReference type="ARBA" id="ARBA00023136"/>
    </source>
</evidence>
<feature type="compositionally biased region" description="Polar residues" evidence="5">
    <location>
        <begin position="16"/>
        <end position="31"/>
    </location>
</feature>
<feature type="transmembrane region" description="Helical" evidence="6">
    <location>
        <begin position="282"/>
        <end position="304"/>
    </location>
</feature>
<dbReference type="PROSITE" id="PS51469">
    <property type="entry name" value="SUN"/>
    <property type="match status" value="1"/>
</dbReference>
<organism evidence="8 9">
    <name type="scientific">Exophiala dermatitidis</name>
    <name type="common">Black yeast-like fungus</name>
    <name type="synonym">Wangiella dermatitidis</name>
    <dbReference type="NCBI Taxonomy" id="5970"/>
    <lineage>
        <taxon>Eukaryota</taxon>
        <taxon>Fungi</taxon>
        <taxon>Dikarya</taxon>
        <taxon>Ascomycota</taxon>
        <taxon>Pezizomycotina</taxon>
        <taxon>Eurotiomycetes</taxon>
        <taxon>Chaetothyriomycetidae</taxon>
        <taxon>Chaetothyriales</taxon>
        <taxon>Herpotrichiellaceae</taxon>
        <taxon>Exophiala</taxon>
    </lineage>
</organism>
<keyword evidence="4 6" id="KW-0472">Membrane</keyword>
<dbReference type="InterPro" id="IPR012919">
    <property type="entry name" value="SUN_dom"/>
</dbReference>
<dbReference type="InterPro" id="IPR045119">
    <property type="entry name" value="SUN1-5"/>
</dbReference>
<sequence>MPPRRSTARLSATPIRASSPTKRSTRGSSVLASEDAIPRRVTRGGSQQPSMAAEGAVNNPRLPEVQIQQSYAYGSSKSAVLPAQLVARNKMNLREMAETIDAGVEQAQQHLQHHIEETHAQLQNETDPRAERARRRASREPASREGSVTTDDVEKNKSQRVAAWASSLESSQLDEIPEEDSSSGRPPSTPDNATHKDTDPSSFPSGIFDHSYNYERGLRRPNVTVRRKTGGDSTLQQAWKTAKTIADQSRQASARALGATAQWTSRLFRASGRAISDLPNSVFVQVMVSLLFGLFVATAASFLFCHIYTSYICDAHSSSPIGVTLQRYCGGCVRASSSPLNFTLGANGGDLSKLSAALSGIQSQIQAIEGRLSEKLDSQYTIVDTDIKELRRQHSELSSHIAGLQRVRGGGSVSSSGDVASPVIAKVNYFAPNNGANVDPHNTSPTRERRQALVSRVLSRMVGMTLYETKPAITALQPWQDVGDYWCSSASPANNDDQQDSMRLGVRVAEMIFPTEVVVENYPNAGSLFPGSTPKRIQVWADFQHLDSREWESLNIRQMQADGPLSLGPTYALIGEVEYDASVEAPHVQAFPLAVNQHDIHLYAAQSFVVRVVENYGAEYTCLYRIRMHGVPALQYHDGR</sequence>
<dbReference type="AlphaFoldDB" id="A0AAN6F1W5"/>